<organism evidence="3 4">
    <name type="scientific">Lutibacter aestuarii</name>
    <dbReference type="NCBI Taxonomy" id="861111"/>
    <lineage>
        <taxon>Bacteria</taxon>
        <taxon>Pseudomonadati</taxon>
        <taxon>Bacteroidota</taxon>
        <taxon>Flavobacteriia</taxon>
        <taxon>Flavobacteriales</taxon>
        <taxon>Flavobacteriaceae</taxon>
        <taxon>Lutibacter</taxon>
    </lineage>
</organism>
<sequence>MKTTLIITLFLITSISFAQVKEKNELKKQVAFKTKTIKKKERKAFGYIKFDDVKGEVTSASIKRVIINPIRKNPNLKRWWVNKKMKESSLTTTTSKKRRRVEVLKSNKQGDPNKN</sequence>
<keyword evidence="4" id="KW-1185">Reference proteome</keyword>
<evidence type="ECO:0000313" key="4">
    <source>
        <dbReference type="Proteomes" id="UP001597032"/>
    </source>
</evidence>
<dbReference type="EMBL" id="JBHTIC010000005">
    <property type="protein sequence ID" value="MFD0761258.1"/>
    <property type="molecule type" value="Genomic_DNA"/>
</dbReference>
<feature type="region of interest" description="Disordered" evidence="1">
    <location>
        <begin position="88"/>
        <end position="115"/>
    </location>
</feature>
<comment type="caution">
    <text evidence="3">The sequence shown here is derived from an EMBL/GenBank/DDBJ whole genome shotgun (WGS) entry which is preliminary data.</text>
</comment>
<keyword evidence="2" id="KW-0732">Signal</keyword>
<feature type="chain" id="PRO_5045968361" evidence="2">
    <location>
        <begin position="19"/>
        <end position="115"/>
    </location>
</feature>
<proteinExistence type="predicted"/>
<protein>
    <submittedName>
        <fullName evidence="3">Uncharacterized protein</fullName>
    </submittedName>
</protein>
<dbReference type="Proteomes" id="UP001597032">
    <property type="component" value="Unassembled WGS sequence"/>
</dbReference>
<evidence type="ECO:0000313" key="3">
    <source>
        <dbReference type="EMBL" id="MFD0761258.1"/>
    </source>
</evidence>
<feature type="compositionally biased region" description="Polar residues" evidence="1">
    <location>
        <begin position="106"/>
        <end position="115"/>
    </location>
</feature>
<accession>A0ABW2Z333</accession>
<feature type="signal peptide" evidence="2">
    <location>
        <begin position="1"/>
        <end position="18"/>
    </location>
</feature>
<evidence type="ECO:0000256" key="1">
    <source>
        <dbReference type="SAM" id="MobiDB-lite"/>
    </source>
</evidence>
<name>A0ABW2Z333_9FLAO</name>
<reference evidence="4" key="1">
    <citation type="journal article" date="2019" name="Int. J. Syst. Evol. Microbiol.">
        <title>The Global Catalogue of Microorganisms (GCM) 10K type strain sequencing project: providing services to taxonomists for standard genome sequencing and annotation.</title>
        <authorList>
            <consortium name="The Broad Institute Genomics Platform"/>
            <consortium name="The Broad Institute Genome Sequencing Center for Infectious Disease"/>
            <person name="Wu L."/>
            <person name="Ma J."/>
        </authorList>
    </citation>
    <scope>NUCLEOTIDE SEQUENCE [LARGE SCALE GENOMIC DNA]</scope>
    <source>
        <strain evidence="4">CCUG 60022</strain>
    </source>
</reference>
<dbReference type="RefSeq" id="WP_298285961.1">
    <property type="nucleotide sequence ID" value="NZ_JBHTIC010000005.1"/>
</dbReference>
<gene>
    <name evidence="3" type="ORF">ACFQZW_04125</name>
</gene>
<evidence type="ECO:0000256" key="2">
    <source>
        <dbReference type="SAM" id="SignalP"/>
    </source>
</evidence>